<organism evidence="1 2">
    <name type="scientific">Hyphomicrobium album</name>
    <dbReference type="NCBI Taxonomy" id="2665159"/>
    <lineage>
        <taxon>Bacteria</taxon>
        <taxon>Pseudomonadati</taxon>
        <taxon>Pseudomonadota</taxon>
        <taxon>Alphaproteobacteria</taxon>
        <taxon>Hyphomicrobiales</taxon>
        <taxon>Hyphomicrobiaceae</taxon>
        <taxon>Hyphomicrobium</taxon>
    </lineage>
</organism>
<dbReference type="EMBL" id="WMBQ01000003">
    <property type="protein sequence ID" value="MTD96304.1"/>
    <property type="molecule type" value="Genomic_DNA"/>
</dbReference>
<evidence type="ECO:0000313" key="2">
    <source>
        <dbReference type="Proteomes" id="UP000440694"/>
    </source>
</evidence>
<evidence type="ECO:0000313" key="1">
    <source>
        <dbReference type="EMBL" id="MTD96304.1"/>
    </source>
</evidence>
<accession>A0A6I3KMC9</accession>
<comment type="caution">
    <text evidence="1">The sequence shown here is derived from an EMBL/GenBank/DDBJ whole genome shotgun (WGS) entry which is preliminary data.</text>
</comment>
<dbReference type="AlphaFoldDB" id="A0A6I3KMC9"/>
<proteinExistence type="predicted"/>
<dbReference type="RefSeq" id="WP_154740868.1">
    <property type="nucleotide sequence ID" value="NZ_WMBQ01000003.1"/>
</dbReference>
<protein>
    <submittedName>
        <fullName evidence="1">Uncharacterized protein</fullName>
    </submittedName>
</protein>
<sequence length="73" mass="7928">MLAAKARAELEEEQLAPTLARTFARVSGPPGAGNAALAEFQELRSDADQLNDLLREKGCATFPIWVDAPEFLK</sequence>
<name>A0A6I3KMC9_9HYPH</name>
<reference evidence="1 2" key="1">
    <citation type="submission" date="2019-11" db="EMBL/GenBank/DDBJ databases">
        <title>Identification of a novel strain.</title>
        <authorList>
            <person name="Xu Q."/>
            <person name="Wang G."/>
        </authorList>
    </citation>
    <scope>NUCLEOTIDE SEQUENCE [LARGE SCALE GENOMIC DNA]</scope>
    <source>
        <strain evidence="2">xq</strain>
    </source>
</reference>
<keyword evidence="2" id="KW-1185">Reference proteome</keyword>
<dbReference type="Proteomes" id="UP000440694">
    <property type="component" value="Unassembled WGS sequence"/>
</dbReference>
<gene>
    <name evidence="1" type="ORF">GIW81_18345</name>
</gene>